<dbReference type="PANTHER" id="PTHR32060">
    <property type="entry name" value="TAIL-SPECIFIC PROTEASE"/>
    <property type="match status" value="1"/>
</dbReference>
<dbReference type="FunFam" id="2.30.42.10:FF:000063">
    <property type="entry name" value="Peptidase, S41 family"/>
    <property type="match status" value="1"/>
</dbReference>
<dbReference type="PROSITE" id="PS50106">
    <property type="entry name" value="PDZ"/>
    <property type="match status" value="1"/>
</dbReference>
<dbReference type="Pfam" id="PF22694">
    <property type="entry name" value="CtpB_N-like"/>
    <property type="match status" value="1"/>
</dbReference>
<protein>
    <submittedName>
        <fullName evidence="8">S41 family peptidase</fullName>
    </submittedName>
</protein>
<dbReference type="CDD" id="cd06782">
    <property type="entry name" value="cpPDZ_CPP-like"/>
    <property type="match status" value="1"/>
</dbReference>
<dbReference type="PANTHER" id="PTHR32060:SF30">
    <property type="entry name" value="CARBOXY-TERMINAL PROCESSING PROTEASE CTPA"/>
    <property type="match status" value="1"/>
</dbReference>
<evidence type="ECO:0000313" key="9">
    <source>
        <dbReference type="Proteomes" id="UP001364472"/>
    </source>
</evidence>
<dbReference type="Pfam" id="PF03572">
    <property type="entry name" value="Peptidase_S41"/>
    <property type="match status" value="1"/>
</dbReference>
<dbReference type="Proteomes" id="UP001364472">
    <property type="component" value="Unassembled WGS sequence"/>
</dbReference>
<evidence type="ECO:0000259" key="7">
    <source>
        <dbReference type="PROSITE" id="PS50106"/>
    </source>
</evidence>
<dbReference type="InterPro" id="IPR055210">
    <property type="entry name" value="CtpA/B_N"/>
</dbReference>
<dbReference type="SUPFAM" id="SSF52096">
    <property type="entry name" value="ClpP/crotonase"/>
    <property type="match status" value="1"/>
</dbReference>
<dbReference type="RefSeq" id="WP_337334841.1">
    <property type="nucleotide sequence ID" value="NZ_JBBDHC010000006.1"/>
</dbReference>
<dbReference type="Pfam" id="PF17820">
    <property type="entry name" value="PDZ_6"/>
    <property type="match status" value="1"/>
</dbReference>
<feature type="signal peptide" evidence="6">
    <location>
        <begin position="1"/>
        <end position="25"/>
    </location>
</feature>
<dbReference type="FunFam" id="3.90.226.10:FF:000029">
    <property type="entry name" value="Peptidase, S41 family"/>
    <property type="match status" value="1"/>
</dbReference>
<dbReference type="SMART" id="SM00228">
    <property type="entry name" value="PDZ"/>
    <property type="match status" value="1"/>
</dbReference>
<organism evidence="8 9">
    <name type="scientific">Denitratimonas tolerans</name>
    <dbReference type="NCBI Taxonomy" id="1338420"/>
    <lineage>
        <taxon>Bacteria</taxon>
        <taxon>Pseudomonadati</taxon>
        <taxon>Pseudomonadota</taxon>
        <taxon>Gammaproteobacteria</taxon>
        <taxon>Lysobacterales</taxon>
        <taxon>Lysobacteraceae</taxon>
        <taxon>Denitratimonas</taxon>
    </lineage>
</organism>
<proteinExistence type="inferred from homology"/>
<dbReference type="GO" id="GO:0007165">
    <property type="term" value="P:signal transduction"/>
    <property type="evidence" value="ECO:0007669"/>
    <property type="project" value="TreeGrafter"/>
</dbReference>
<dbReference type="CDD" id="cd07560">
    <property type="entry name" value="Peptidase_S41_CPP"/>
    <property type="match status" value="1"/>
</dbReference>
<comment type="caution">
    <text evidence="8">The sequence shown here is derived from an EMBL/GenBank/DDBJ whole genome shotgun (WGS) entry which is preliminary data.</text>
</comment>
<dbReference type="EMBL" id="JBBDHC010000006">
    <property type="protein sequence ID" value="MEJ1249124.1"/>
    <property type="molecule type" value="Genomic_DNA"/>
</dbReference>
<evidence type="ECO:0000256" key="2">
    <source>
        <dbReference type="ARBA" id="ARBA00022670"/>
    </source>
</evidence>
<keyword evidence="6" id="KW-0732">Signal</keyword>
<evidence type="ECO:0000256" key="3">
    <source>
        <dbReference type="ARBA" id="ARBA00022801"/>
    </source>
</evidence>
<dbReference type="GO" id="GO:0006508">
    <property type="term" value="P:proteolysis"/>
    <property type="evidence" value="ECO:0007669"/>
    <property type="project" value="UniProtKB-KW"/>
</dbReference>
<comment type="similarity">
    <text evidence="1 5">Belongs to the peptidase S41A family.</text>
</comment>
<sequence>MNRIFLRWTALALFAPLFLVRPALAEAPAEPAAGADAEADGESASLDEIRRFVSVFRAVKEGYVDPIDDATLMRAAIRGLLVDLDPHSAYLDADQSRALSEAASGAYDGLGLEVIQQPDRSLLVIAPIDDTPAARAGIRPGDVITAIDGKAITADGVDAAIDSMRGEIGTQTRLTVMREASREPLQITLTRETIRVSSVRVSRLEPGYAYLRISSFQANTGLDLERKIKELTAQESSPLKGLVLDLRSNPGGLLNAAVEAADAFLDQGVIVSTRGRLPHSRSEVSAHPGDLLDGAPIAILVDANTASAAEVLAGALRDHHRALVLGSTTFGKGSVQTVLPLDNGDSIKVTTARYYTPNGSSIQATGIVPDVLLQAQGEIDEVASYQPPTLRERDLPGHLAGDNEIDDAAAVNSGAVRVQPIARGEELNDAGVREALNLLKGLAVFRDRPSAQRH</sequence>
<dbReference type="InterPro" id="IPR036034">
    <property type="entry name" value="PDZ_sf"/>
</dbReference>
<evidence type="ECO:0000256" key="1">
    <source>
        <dbReference type="ARBA" id="ARBA00009179"/>
    </source>
</evidence>
<evidence type="ECO:0000313" key="8">
    <source>
        <dbReference type="EMBL" id="MEJ1249124.1"/>
    </source>
</evidence>
<keyword evidence="9" id="KW-1185">Reference proteome</keyword>
<evidence type="ECO:0000256" key="5">
    <source>
        <dbReference type="RuleBase" id="RU004404"/>
    </source>
</evidence>
<dbReference type="InterPro" id="IPR041489">
    <property type="entry name" value="PDZ_6"/>
</dbReference>
<dbReference type="GO" id="GO:0004175">
    <property type="term" value="F:endopeptidase activity"/>
    <property type="evidence" value="ECO:0007669"/>
    <property type="project" value="TreeGrafter"/>
</dbReference>
<keyword evidence="3 5" id="KW-0378">Hydrolase</keyword>
<dbReference type="GO" id="GO:0030288">
    <property type="term" value="C:outer membrane-bounded periplasmic space"/>
    <property type="evidence" value="ECO:0007669"/>
    <property type="project" value="TreeGrafter"/>
</dbReference>
<evidence type="ECO:0000256" key="4">
    <source>
        <dbReference type="ARBA" id="ARBA00022825"/>
    </source>
</evidence>
<dbReference type="InterPro" id="IPR005151">
    <property type="entry name" value="Tail-specific_protease"/>
</dbReference>
<dbReference type="InterPro" id="IPR029045">
    <property type="entry name" value="ClpP/crotonase-like_dom_sf"/>
</dbReference>
<dbReference type="SUPFAM" id="SSF50156">
    <property type="entry name" value="PDZ domain-like"/>
    <property type="match status" value="1"/>
</dbReference>
<keyword evidence="2 5" id="KW-0645">Protease</keyword>
<dbReference type="InterPro" id="IPR001478">
    <property type="entry name" value="PDZ"/>
</dbReference>
<dbReference type="Gene3D" id="3.90.226.10">
    <property type="entry name" value="2-enoyl-CoA Hydratase, Chain A, domain 1"/>
    <property type="match status" value="1"/>
</dbReference>
<dbReference type="InterPro" id="IPR004447">
    <property type="entry name" value="Peptidase_S41A"/>
</dbReference>
<keyword evidence="4 5" id="KW-0720">Serine protease</keyword>
<dbReference type="GO" id="GO:0008236">
    <property type="term" value="F:serine-type peptidase activity"/>
    <property type="evidence" value="ECO:0007669"/>
    <property type="project" value="UniProtKB-KW"/>
</dbReference>
<feature type="domain" description="PDZ" evidence="7">
    <location>
        <begin position="96"/>
        <end position="165"/>
    </location>
</feature>
<accession>A0AAW9R5A0</accession>
<evidence type="ECO:0000256" key="6">
    <source>
        <dbReference type="SAM" id="SignalP"/>
    </source>
</evidence>
<reference evidence="8 9" key="1">
    <citation type="journal article" date="2016" name="Antonie Van Leeuwenhoek">
        <title>Denitratimonas tolerans gen. nov., sp. nov., a denitrifying bacterium isolated from a bioreactor for tannery wastewater treatment.</title>
        <authorList>
            <person name="Han S.I."/>
            <person name="Kim J.O."/>
            <person name="Lee Y.R."/>
            <person name="Ekpeghere K.I."/>
            <person name="Koh S.C."/>
            <person name="Whang K.S."/>
        </authorList>
    </citation>
    <scope>NUCLEOTIDE SEQUENCE [LARGE SCALE GENOMIC DNA]</scope>
    <source>
        <strain evidence="8 9">KACC 17565</strain>
    </source>
</reference>
<dbReference type="Gene3D" id="2.30.42.10">
    <property type="match status" value="1"/>
</dbReference>
<gene>
    <name evidence="8" type="ORF">WB794_05490</name>
</gene>
<dbReference type="NCBIfam" id="TIGR00225">
    <property type="entry name" value="prc"/>
    <property type="match status" value="1"/>
</dbReference>
<dbReference type="SMART" id="SM00245">
    <property type="entry name" value="TSPc"/>
    <property type="match status" value="1"/>
</dbReference>
<dbReference type="AlphaFoldDB" id="A0AAW9R5A0"/>
<feature type="chain" id="PRO_5043376177" evidence="6">
    <location>
        <begin position="26"/>
        <end position="454"/>
    </location>
</feature>
<name>A0AAW9R5A0_9GAMM</name>
<dbReference type="Gene3D" id="3.30.750.44">
    <property type="match status" value="1"/>
</dbReference>